<evidence type="ECO:0000313" key="2">
    <source>
        <dbReference type="EMBL" id="RID88063.1"/>
    </source>
</evidence>
<reference evidence="2 3" key="1">
    <citation type="submission" date="2018-08" db="EMBL/GenBank/DDBJ databases">
        <title>Bacillus jemisoniae sp. nov., Bacillus chryseoplanitiae sp. nov., Bacillus resnikiae sp. nov., and Bacillus frankliniae sp. nov., isolated from Viking spacecraft and associated surfaces.</title>
        <authorList>
            <person name="Seuylemezian A."/>
            <person name="Vaishampayan P."/>
        </authorList>
    </citation>
    <scope>NUCLEOTIDE SEQUENCE [LARGE SCALE GENOMIC DNA]</scope>
    <source>
        <strain evidence="2 3">JJ-247</strain>
    </source>
</reference>
<gene>
    <name evidence="2" type="ORF">D1970_04305</name>
</gene>
<comment type="caution">
    <text evidence="2">The sequence shown here is derived from an EMBL/GenBank/DDBJ whole genome shotgun (WGS) entry which is preliminary data.</text>
</comment>
<dbReference type="OrthoDB" id="2943836at2"/>
<protein>
    <submittedName>
        <fullName evidence="2">Uncharacterized protein</fullName>
    </submittedName>
</protein>
<name>A0A398BL17_9BACI</name>
<dbReference type="EMBL" id="QWVT01000008">
    <property type="protein sequence ID" value="RID88063.1"/>
    <property type="molecule type" value="Genomic_DNA"/>
</dbReference>
<accession>A0A398BL17</accession>
<sequence length="60" mass="7036">MCIGGTKNIHRNKKSESSLRRGDKHKTSRREGRSLTFLTDWLMNRSPKRCSWTKKSESAR</sequence>
<evidence type="ECO:0000313" key="3">
    <source>
        <dbReference type="Proteomes" id="UP000265816"/>
    </source>
</evidence>
<feature type="region of interest" description="Disordered" evidence="1">
    <location>
        <begin position="1"/>
        <end position="31"/>
    </location>
</feature>
<proteinExistence type="predicted"/>
<organism evidence="2 3">
    <name type="scientific">Mesobacillus zeae</name>
    <dbReference type="NCBI Taxonomy" id="1917180"/>
    <lineage>
        <taxon>Bacteria</taxon>
        <taxon>Bacillati</taxon>
        <taxon>Bacillota</taxon>
        <taxon>Bacilli</taxon>
        <taxon>Bacillales</taxon>
        <taxon>Bacillaceae</taxon>
        <taxon>Mesobacillus</taxon>
    </lineage>
</organism>
<dbReference type="Proteomes" id="UP000265816">
    <property type="component" value="Unassembled WGS sequence"/>
</dbReference>
<evidence type="ECO:0000256" key="1">
    <source>
        <dbReference type="SAM" id="MobiDB-lite"/>
    </source>
</evidence>
<dbReference type="AlphaFoldDB" id="A0A398BL17"/>
<keyword evidence="3" id="KW-1185">Reference proteome</keyword>